<dbReference type="Proteomes" id="UP000610203">
    <property type="component" value="Unassembled WGS sequence"/>
</dbReference>
<keyword evidence="1" id="KW-1133">Transmembrane helix</keyword>
<accession>A0ABQ3GSM4</accession>
<keyword evidence="1" id="KW-0472">Membrane</keyword>
<evidence type="ECO:0000313" key="2">
    <source>
        <dbReference type="EMBL" id="GHD32823.1"/>
    </source>
</evidence>
<organism evidence="2 3">
    <name type="scientific">Psychrobacter glaciei</name>
    <dbReference type="NCBI Taxonomy" id="619771"/>
    <lineage>
        <taxon>Bacteria</taxon>
        <taxon>Pseudomonadati</taxon>
        <taxon>Pseudomonadota</taxon>
        <taxon>Gammaproteobacteria</taxon>
        <taxon>Moraxellales</taxon>
        <taxon>Moraxellaceae</taxon>
        <taxon>Psychrobacter</taxon>
    </lineage>
</organism>
<sequence length="312" mass="35826">MLNRSMTSITFAGLYRLVATYWMLSFFVLAWAYQYPNQPRDKRWFAKDEQGRLLLSTWLTFAPLLLGYRLMWYVGQRYQLTQHTKSDFGSLNHTDRCPTHKIVDSVYAVATPTLFGLSKMSDEHYSYFSNFAMIIVIDSAVETNSHSLSLKQALHTHHTYAQAQRLGAGHLDVSNLEVNHDDSLSCDFHPSFAAVQMRYLYFPLLDLQSLGEIDTQHFIHLFKQIDILTAIDIVTNITKKKLPSKTILINFQCVMGLSRSVALHALYLIYRGQLTADNYVTWINEQYPKAHINDNYLPKSLVDKVGGLAKNT</sequence>
<keyword evidence="1" id="KW-0812">Transmembrane</keyword>
<keyword evidence="3" id="KW-1185">Reference proteome</keyword>
<protein>
    <recommendedName>
        <fullName evidence="4">Tyrosine specific protein phosphatases domain-containing protein</fullName>
    </recommendedName>
</protein>
<evidence type="ECO:0008006" key="4">
    <source>
        <dbReference type="Google" id="ProtNLM"/>
    </source>
</evidence>
<dbReference type="InterPro" id="IPR029021">
    <property type="entry name" value="Prot-tyrosine_phosphatase-like"/>
</dbReference>
<dbReference type="SUPFAM" id="SSF52799">
    <property type="entry name" value="(Phosphotyrosine protein) phosphatases II"/>
    <property type="match status" value="1"/>
</dbReference>
<dbReference type="EMBL" id="BMZR01000003">
    <property type="protein sequence ID" value="GHD32823.1"/>
    <property type="molecule type" value="Genomic_DNA"/>
</dbReference>
<proteinExistence type="predicted"/>
<evidence type="ECO:0000256" key="1">
    <source>
        <dbReference type="SAM" id="Phobius"/>
    </source>
</evidence>
<feature type="transmembrane region" description="Helical" evidence="1">
    <location>
        <begin position="53"/>
        <end position="75"/>
    </location>
</feature>
<comment type="caution">
    <text evidence="2">The sequence shown here is derived from an EMBL/GenBank/DDBJ whole genome shotgun (WGS) entry which is preliminary data.</text>
</comment>
<name>A0ABQ3GSM4_9GAMM</name>
<reference evidence="3" key="1">
    <citation type="journal article" date="2019" name="Int. J. Syst. Evol. Microbiol.">
        <title>The Global Catalogue of Microorganisms (GCM) 10K type strain sequencing project: providing services to taxonomists for standard genome sequencing and annotation.</title>
        <authorList>
            <consortium name="The Broad Institute Genomics Platform"/>
            <consortium name="The Broad Institute Genome Sequencing Center for Infectious Disease"/>
            <person name="Wu L."/>
            <person name="Ma J."/>
        </authorList>
    </citation>
    <scope>NUCLEOTIDE SEQUENCE [LARGE SCALE GENOMIC DNA]</scope>
    <source>
        <strain evidence="3">KCTC 42280</strain>
    </source>
</reference>
<dbReference type="Gene3D" id="3.90.190.10">
    <property type="entry name" value="Protein tyrosine phosphatase superfamily"/>
    <property type="match status" value="1"/>
</dbReference>
<gene>
    <name evidence="2" type="ORF">GCM10016272_15980</name>
</gene>
<feature type="transmembrane region" description="Helical" evidence="1">
    <location>
        <begin position="12"/>
        <end position="33"/>
    </location>
</feature>
<evidence type="ECO:0000313" key="3">
    <source>
        <dbReference type="Proteomes" id="UP000610203"/>
    </source>
</evidence>